<dbReference type="eggNOG" id="COG1463">
    <property type="taxonomic scope" value="Bacteria"/>
</dbReference>
<dbReference type="InterPro" id="IPR003399">
    <property type="entry name" value="Mce/MlaD"/>
</dbReference>
<keyword evidence="1" id="KW-0812">Transmembrane</keyword>
<evidence type="ECO:0000313" key="4">
    <source>
        <dbReference type="Proteomes" id="UP000035034"/>
    </source>
</evidence>
<dbReference type="Proteomes" id="UP000035034">
    <property type="component" value="Unassembled WGS sequence"/>
</dbReference>
<dbReference type="STRING" id="1077974.GOEFS_115_00160"/>
<evidence type="ECO:0000256" key="1">
    <source>
        <dbReference type="SAM" id="Phobius"/>
    </source>
</evidence>
<comment type="caution">
    <text evidence="3">The sequence shown here is derived from an EMBL/GenBank/DDBJ whole genome shotgun (WGS) entry which is preliminary data.</text>
</comment>
<keyword evidence="4" id="KW-1185">Reference proteome</keyword>
<dbReference type="Pfam" id="PF02470">
    <property type="entry name" value="MlaD"/>
    <property type="match status" value="1"/>
</dbReference>
<gene>
    <name evidence="3" type="primary">mceD</name>
    <name evidence="3" type="ORF">GOEFS_115_00160</name>
</gene>
<protein>
    <submittedName>
        <fullName evidence="3">Mce family protein</fullName>
    </submittedName>
</protein>
<dbReference type="RefSeq" id="WP_007319711.1">
    <property type="nucleotide sequence ID" value="NZ_BAEH01000115.1"/>
</dbReference>
<keyword evidence="1" id="KW-0472">Membrane</keyword>
<dbReference type="AlphaFoldDB" id="H0R5M5"/>
<keyword evidence="1" id="KW-1133">Transmembrane helix</keyword>
<dbReference type="OrthoDB" id="4608030at2"/>
<accession>H0R5M5</accession>
<feature type="domain" description="Mce/MlaD" evidence="2">
    <location>
        <begin position="38"/>
        <end position="109"/>
    </location>
</feature>
<dbReference type="PANTHER" id="PTHR33371:SF4">
    <property type="entry name" value="INTERMEMBRANE PHOSPHOLIPID TRANSPORT SYSTEM BINDING PROTEIN MLAD"/>
    <property type="match status" value="1"/>
</dbReference>
<dbReference type="EMBL" id="BAEH01000115">
    <property type="protein sequence ID" value="GAB20376.1"/>
    <property type="molecule type" value="Genomic_DNA"/>
</dbReference>
<organism evidence="3 4">
    <name type="scientific">Gordonia effusa NBRC 100432</name>
    <dbReference type="NCBI Taxonomy" id="1077974"/>
    <lineage>
        <taxon>Bacteria</taxon>
        <taxon>Bacillati</taxon>
        <taxon>Actinomycetota</taxon>
        <taxon>Actinomycetes</taxon>
        <taxon>Mycobacteriales</taxon>
        <taxon>Gordoniaceae</taxon>
        <taxon>Gordonia</taxon>
    </lineage>
</organism>
<reference evidence="3 4" key="1">
    <citation type="submission" date="2011-12" db="EMBL/GenBank/DDBJ databases">
        <title>Whole genome shotgun sequence of Gordonia effusa NBRC 100432.</title>
        <authorList>
            <person name="Yoshida I."/>
            <person name="Takarada H."/>
            <person name="Hosoyama A."/>
            <person name="Tsuchikane K."/>
            <person name="Katsumata H."/>
            <person name="Yamazaki S."/>
            <person name="Fujita N."/>
        </authorList>
    </citation>
    <scope>NUCLEOTIDE SEQUENCE [LARGE SCALE GENOMIC DNA]</scope>
    <source>
        <strain evidence="3 4">NBRC 100432</strain>
    </source>
</reference>
<evidence type="ECO:0000259" key="2">
    <source>
        <dbReference type="Pfam" id="PF02470"/>
    </source>
</evidence>
<feature type="transmembrane region" description="Helical" evidence="1">
    <location>
        <begin position="12"/>
        <end position="30"/>
    </location>
</feature>
<dbReference type="PANTHER" id="PTHR33371">
    <property type="entry name" value="INTERMEMBRANE PHOSPHOLIPID TRANSPORT SYSTEM BINDING PROTEIN MLAD-RELATED"/>
    <property type="match status" value="1"/>
</dbReference>
<name>H0R5M5_9ACTN</name>
<proteinExistence type="predicted"/>
<evidence type="ECO:0000313" key="3">
    <source>
        <dbReference type="EMBL" id="GAB20376.1"/>
    </source>
</evidence>
<dbReference type="InterPro" id="IPR052336">
    <property type="entry name" value="MlaD_Phospholipid_Transporter"/>
</dbReference>
<sequence length="371" mass="38788">MLRRIAGSPWLVSVGSVMVVLVLGAAYFFIPKAVTSRTTYCAQMNDAVGIFEGNTVTRRGVGIGTVTDVETGNGSARITFSVDSDQVLPANVRAASVSPSIIAVRQLALLGDYTNGARLMPGQCIGIDSTSTPVSISKSLESLAVVGKQLTVDAGPEQFAAVMSSVRNISGGLAGTGPVLNAVIKKLAIAPHTPIAGGLADMATVIDNVSAMTTGLATNWGMLKDLFTTISPLIGSTIVPLIDGATGIADSVPDILLVLRKLVDKYSHFAWPVLDAVVPIARVVGAGMRNFGDLLGIVPVLIRAFDISFDQRSLGLRIRYTPPKTRIPAKNPALTCQNINRIFPGQCHISGPDGMEVDAVRMALLLTGAAR</sequence>
<dbReference type="GO" id="GO:0005576">
    <property type="term" value="C:extracellular region"/>
    <property type="evidence" value="ECO:0007669"/>
    <property type="project" value="TreeGrafter"/>
</dbReference>